<dbReference type="EMBL" id="CYYY01000010">
    <property type="protein sequence ID" value="CUO06422.1"/>
    <property type="molecule type" value="Genomic_DNA"/>
</dbReference>
<dbReference type="GO" id="GO:0008299">
    <property type="term" value="P:isoprenoid biosynthetic process"/>
    <property type="evidence" value="ECO:0007669"/>
    <property type="project" value="InterPro"/>
</dbReference>
<dbReference type="Proteomes" id="UP000095439">
    <property type="component" value="Unassembled WGS sequence"/>
</dbReference>
<dbReference type="EC" id="2.7.7.60" evidence="3"/>
<dbReference type="RefSeq" id="WP_022415602.1">
    <property type="nucleotide sequence ID" value="NZ_CABIWY010000010.1"/>
</dbReference>
<evidence type="ECO:0000256" key="2">
    <source>
        <dbReference type="ARBA" id="ARBA00022695"/>
    </source>
</evidence>
<dbReference type="AlphaFoldDB" id="A0A174BZA2"/>
<dbReference type="Pfam" id="PF01128">
    <property type="entry name" value="IspD"/>
    <property type="match status" value="1"/>
</dbReference>
<evidence type="ECO:0000313" key="9">
    <source>
        <dbReference type="Proteomes" id="UP000095380"/>
    </source>
</evidence>
<evidence type="ECO:0000313" key="12">
    <source>
        <dbReference type="Proteomes" id="UP000449249"/>
    </source>
</evidence>
<evidence type="ECO:0000313" key="8">
    <source>
        <dbReference type="EMBL" id="NSE58418.1"/>
    </source>
</evidence>
<dbReference type="InterPro" id="IPR034683">
    <property type="entry name" value="IspD/TarI"/>
</dbReference>
<dbReference type="GO" id="GO:0050518">
    <property type="term" value="F:2-C-methyl-D-erythritol 4-phosphate cytidylyltransferase activity"/>
    <property type="evidence" value="ECO:0007669"/>
    <property type="project" value="UniProtKB-EC"/>
</dbReference>
<keyword evidence="2 3" id="KW-0548">Nucleotidyltransferase</keyword>
<name>A0A174BZA2_9FIRM</name>
<organism evidence="3 10">
    <name type="scientific">Dorea longicatena</name>
    <dbReference type="NCBI Taxonomy" id="88431"/>
    <lineage>
        <taxon>Bacteria</taxon>
        <taxon>Bacillati</taxon>
        <taxon>Bacillota</taxon>
        <taxon>Clostridia</taxon>
        <taxon>Lachnospirales</taxon>
        <taxon>Lachnospiraceae</taxon>
        <taxon>Dorea</taxon>
    </lineage>
</organism>
<dbReference type="Proteomes" id="UP000449249">
    <property type="component" value="Unassembled WGS sequence"/>
</dbReference>
<sequence length="239" mass="27144">MNYAVIFAGGTGTRMNTKTKPKQFLTLHNKEIIIYTLEHFENHPEIDGISVVCIEGWIDYLKKLIEKYQLKKVKWITPGGKTGQESIYNGLNAMRGQIEEDSIVLIHDGVRPLINEELISENIKVAKEKGNAITVVEATETVMMVNEKNELTQSVERKKCRFARAPQTYIYGQLLAAHDHAREENINSYIDSATLMQAEGYKLFPVMGKPENIKITTPSDFYTFRAIVEAEENSQILGF</sequence>
<evidence type="ECO:0000313" key="13">
    <source>
        <dbReference type="Proteomes" id="UP000472916"/>
    </source>
</evidence>
<dbReference type="NCBIfam" id="NF001183">
    <property type="entry name" value="PRK00155.1-3"/>
    <property type="match status" value="1"/>
</dbReference>
<evidence type="ECO:0000313" key="7">
    <source>
        <dbReference type="EMBL" id="MZK41701.1"/>
    </source>
</evidence>
<dbReference type="Proteomes" id="UP000446719">
    <property type="component" value="Unassembled WGS sequence"/>
</dbReference>
<reference evidence="8" key="3">
    <citation type="journal article" date="2020" name="Cell Host Microbe">
        <title>Functional and Genomic Variation between Human-Derived Isolates of Lachnospiraceae Reveals Inter- and Intra-Species Diversity.</title>
        <authorList>
            <person name="Sorbara M.T."/>
            <person name="Littmann E.R."/>
            <person name="Fontana E."/>
            <person name="Moody T.U."/>
            <person name="Kohout C.E."/>
            <person name="Gjonbalaj M."/>
            <person name="Eaton V."/>
            <person name="Seok R."/>
            <person name="Leiner I.M."/>
            <person name="Pamer E.G."/>
        </authorList>
    </citation>
    <scope>NUCLEOTIDE SEQUENCE</scope>
    <source>
        <strain evidence="8">MSK.10.16</strain>
    </source>
</reference>
<evidence type="ECO:0000313" key="5">
    <source>
        <dbReference type="EMBL" id="MZK11026.1"/>
    </source>
</evidence>
<dbReference type="FunFam" id="3.90.550.10:FF:000003">
    <property type="entry name" value="2-C-methyl-D-erythritol 4-phosphate cytidylyltransferase"/>
    <property type="match status" value="1"/>
</dbReference>
<evidence type="ECO:0000313" key="4">
    <source>
        <dbReference type="EMBL" id="CUO13060.1"/>
    </source>
</evidence>
<keyword evidence="1 3" id="KW-0808">Transferase</keyword>
<gene>
    <name evidence="3" type="primary">ispD1</name>
    <name evidence="4" type="ORF">ERS852408_01538</name>
    <name evidence="3" type="ORF">ERS852423_02171</name>
    <name evidence="8" type="ORF">G4332_09880</name>
    <name evidence="7" type="ORF">GT528_08250</name>
    <name evidence="6" type="ORF">GT565_09145</name>
    <name evidence="5" type="ORF">GT576_11915</name>
</gene>
<evidence type="ECO:0000313" key="6">
    <source>
        <dbReference type="EMBL" id="MZK18276.1"/>
    </source>
</evidence>
<reference evidence="8" key="4">
    <citation type="submission" date="2020-02" db="EMBL/GenBank/DDBJ databases">
        <authorList>
            <person name="Littmann E."/>
            <person name="Sorbara M."/>
        </authorList>
    </citation>
    <scope>NUCLEOTIDE SEQUENCE</scope>
    <source>
        <strain evidence="8">MSK.10.16</strain>
    </source>
</reference>
<dbReference type="SUPFAM" id="SSF53448">
    <property type="entry name" value="Nucleotide-diphospho-sugar transferases"/>
    <property type="match status" value="1"/>
</dbReference>
<reference evidence="11 12" key="2">
    <citation type="journal article" date="2019" name="Nat. Med.">
        <title>A library of human gut bacterial isolates paired with longitudinal multiomics data enables mechanistic microbiome research.</title>
        <authorList>
            <person name="Poyet M."/>
            <person name="Groussin M."/>
            <person name="Gibbons S.M."/>
            <person name="Avila-Pacheco J."/>
            <person name="Jiang X."/>
            <person name="Kearney S.M."/>
            <person name="Perrotta A.R."/>
            <person name="Berdy B."/>
            <person name="Zhao S."/>
            <person name="Lieberman T.D."/>
            <person name="Swanson P.K."/>
            <person name="Smith M."/>
            <person name="Roesemann S."/>
            <person name="Alexander J.E."/>
            <person name="Rich S.A."/>
            <person name="Livny J."/>
            <person name="Vlamakis H."/>
            <person name="Clish C."/>
            <person name="Bullock K."/>
            <person name="Deik A."/>
            <person name="Scott J."/>
            <person name="Pierce K.A."/>
            <person name="Xavier R.J."/>
            <person name="Alm E.J."/>
        </authorList>
    </citation>
    <scope>NUCLEOTIDE SEQUENCE [LARGE SCALE GENOMIC DNA]</scope>
    <source>
        <strain evidence="5 12">BIOML-A1</strain>
        <strain evidence="7 13">BIOML-A6</strain>
        <strain evidence="6 11">BIOML-A7</strain>
    </source>
</reference>
<dbReference type="PANTHER" id="PTHR43015">
    <property type="entry name" value="D-RIBITOL-5-PHOSPHATE CYTIDYLYLTRANSFERASE"/>
    <property type="match status" value="1"/>
</dbReference>
<dbReference type="EMBL" id="WWSB01000010">
    <property type="protein sequence ID" value="MZK18276.1"/>
    <property type="molecule type" value="Genomic_DNA"/>
</dbReference>
<evidence type="ECO:0000256" key="1">
    <source>
        <dbReference type="ARBA" id="ARBA00022679"/>
    </source>
</evidence>
<dbReference type="EMBL" id="WWSH01000010">
    <property type="protein sequence ID" value="MZK11026.1"/>
    <property type="molecule type" value="Genomic_DNA"/>
</dbReference>
<dbReference type="Proteomes" id="UP000724058">
    <property type="component" value="Unassembled WGS sequence"/>
</dbReference>
<dbReference type="EC" id="2.7.7.40" evidence="5"/>
<proteinExistence type="predicted"/>
<evidence type="ECO:0000313" key="10">
    <source>
        <dbReference type="Proteomes" id="UP000095439"/>
    </source>
</evidence>
<dbReference type="EMBL" id="WWSC01000008">
    <property type="protein sequence ID" value="MZK41701.1"/>
    <property type="molecule type" value="Genomic_DNA"/>
</dbReference>
<dbReference type="Proteomes" id="UP000095380">
    <property type="component" value="Unassembled WGS sequence"/>
</dbReference>
<dbReference type="InterPro" id="IPR018294">
    <property type="entry name" value="ISPD_synthase_CS"/>
</dbReference>
<protein>
    <submittedName>
        <fullName evidence="3 8">2-C-methyl-D-erythritol 4-phosphate cytidylyltransferase</fullName>
        <ecNumber evidence="3">2.7.7.60</ecNumber>
    </submittedName>
    <submittedName>
        <fullName evidence="5">D-ribitol-5-phosphate cytidylyltransferase</fullName>
        <ecNumber evidence="5">2.7.7.40</ecNumber>
    </submittedName>
</protein>
<evidence type="ECO:0000313" key="3">
    <source>
        <dbReference type="EMBL" id="CUO06422.1"/>
    </source>
</evidence>
<dbReference type="GO" id="GO:0047349">
    <property type="term" value="F:D-ribitol-5-phosphate cytidylyltransferase activity"/>
    <property type="evidence" value="ECO:0007669"/>
    <property type="project" value="UniProtKB-EC"/>
</dbReference>
<accession>A0A174BZA2</accession>
<dbReference type="GO" id="GO:0005829">
    <property type="term" value="C:cytosol"/>
    <property type="evidence" value="ECO:0007669"/>
    <property type="project" value="TreeGrafter"/>
</dbReference>
<dbReference type="Proteomes" id="UP000472916">
    <property type="component" value="Unassembled WGS sequence"/>
</dbReference>
<dbReference type="EMBL" id="CYYM01000007">
    <property type="protein sequence ID" value="CUO13060.1"/>
    <property type="molecule type" value="Genomic_DNA"/>
</dbReference>
<dbReference type="EMBL" id="JAAIOD010000012">
    <property type="protein sequence ID" value="NSE58418.1"/>
    <property type="molecule type" value="Genomic_DNA"/>
</dbReference>
<evidence type="ECO:0000313" key="11">
    <source>
        <dbReference type="Proteomes" id="UP000446719"/>
    </source>
</evidence>
<dbReference type="PANTHER" id="PTHR43015:SF1">
    <property type="entry name" value="D-RIBITOL-5-PHOSPHATE CYTIDYLYLTRANSFERASE"/>
    <property type="match status" value="1"/>
</dbReference>
<dbReference type="Gene3D" id="3.90.550.10">
    <property type="entry name" value="Spore Coat Polysaccharide Biosynthesis Protein SpsA, Chain A"/>
    <property type="match status" value="1"/>
</dbReference>
<reference evidence="9 10" key="1">
    <citation type="submission" date="2015-09" db="EMBL/GenBank/DDBJ databases">
        <authorList>
            <consortium name="Pathogen Informatics"/>
        </authorList>
    </citation>
    <scope>NUCLEOTIDE SEQUENCE [LARGE SCALE GENOMIC DNA]</scope>
    <source>
        <strain evidence="4 9">2789STDY5608851</strain>
        <strain evidence="3 10">2789STDY5608866</strain>
    </source>
</reference>
<dbReference type="InterPro" id="IPR029044">
    <property type="entry name" value="Nucleotide-diphossugar_trans"/>
</dbReference>
<dbReference type="PROSITE" id="PS01295">
    <property type="entry name" value="ISPD"/>
    <property type="match status" value="1"/>
</dbReference>
<dbReference type="CDD" id="cd02516">
    <property type="entry name" value="CDP-ME_synthetase"/>
    <property type="match status" value="1"/>
</dbReference>